<dbReference type="PANTHER" id="PTHR43326">
    <property type="entry name" value="METHIONYL-TRNA SYNTHETASE"/>
    <property type="match status" value="1"/>
</dbReference>
<dbReference type="PRINTS" id="PR01041">
    <property type="entry name" value="TRNASYNTHMET"/>
</dbReference>
<keyword evidence="6 10" id="KW-0067">ATP-binding</keyword>
<feature type="region of interest" description="Disordered" evidence="11">
    <location>
        <begin position="526"/>
        <end position="556"/>
    </location>
</feature>
<keyword evidence="15" id="KW-1185">Reference proteome</keyword>
<feature type="compositionally biased region" description="Low complexity" evidence="11">
    <location>
        <begin position="380"/>
        <end position="406"/>
    </location>
</feature>
<organism evidence="14 15">
    <name type="scientific">Streptosporangium lutulentum</name>
    <dbReference type="NCBI Taxonomy" id="1461250"/>
    <lineage>
        <taxon>Bacteria</taxon>
        <taxon>Bacillati</taxon>
        <taxon>Actinomycetota</taxon>
        <taxon>Actinomycetes</taxon>
        <taxon>Streptosporangiales</taxon>
        <taxon>Streptosporangiaceae</taxon>
        <taxon>Streptosporangium</taxon>
    </lineage>
</organism>
<dbReference type="InterPro" id="IPR014729">
    <property type="entry name" value="Rossmann-like_a/b/a_fold"/>
</dbReference>
<dbReference type="EMBL" id="JAUSQU010000001">
    <property type="protein sequence ID" value="MDP9849129.1"/>
    <property type="molecule type" value="Genomic_DNA"/>
</dbReference>
<comment type="caution">
    <text evidence="14">The sequence shown here is derived from an EMBL/GenBank/DDBJ whole genome shotgun (WGS) entry which is preliminary data.</text>
</comment>
<evidence type="ECO:0000256" key="5">
    <source>
        <dbReference type="ARBA" id="ARBA00022741"/>
    </source>
</evidence>
<dbReference type="InterPro" id="IPR041872">
    <property type="entry name" value="Anticodon_Met"/>
</dbReference>
<dbReference type="InterPro" id="IPR014758">
    <property type="entry name" value="Met-tRNA_synth"/>
</dbReference>
<dbReference type="PANTHER" id="PTHR43326:SF1">
    <property type="entry name" value="METHIONINE--TRNA LIGASE, MITOCHONDRIAL"/>
    <property type="match status" value="1"/>
</dbReference>
<dbReference type="GO" id="GO:0004825">
    <property type="term" value="F:methionine-tRNA ligase activity"/>
    <property type="evidence" value="ECO:0007669"/>
    <property type="project" value="UniProtKB-EC"/>
</dbReference>
<evidence type="ECO:0000256" key="6">
    <source>
        <dbReference type="ARBA" id="ARBA00022840"/>
    </source>
</evidence>
<dbReference type="Pfam" id="PF09334">
    <property type="entry name" value="tRNA-synt_1g"/>
    <property type="match status" value="1"/>
</dbReference>
<accession>A0ABT9QT80</accession>
<evidence type="ECO:0000256" key="3">
    <source>
        <dbReference type="ARBA" id="ARBA00018753"/>
    </source>
</evidence>
<gene>
    <name evidence="14" type="ORF">J2853_008340</name>
</gene>
<keyword evidence="5 10" id="KW-0547">Nucleotide-binding</keyword>
<dbReference type="Pfam" id="PF19303">
    <property type="entry name" value="Anticodon_3"/>
    <property type="match status" value="1"/>
</dbReference>
<dbReference type="Gene3D" id="1.10.730.10">
    <property type="entry name" value="Isoleucyl-tRNA Synthetase, Domain 1"/>
    <property type="match status" value="1"/>
</dbReference>
<evidence type="ECO:0000256" key="9">
    <source>
        <dbReference type="ARBA" id="ARBA00030904"/>
    </source>
</evidence>
<dbReference type="Gene3D" id="3.40.50.620">
    <property type="entry name" value="HUPs"/>
    <property type="match status" value="1"/>
</dbReference>
<dbReference type="InterPro" id="IPR033911">
    <property type="entry name" value="MetRS_core"/>
</dbReference>
<sequence>MTTPHIYVTTTIPYVNARPHLGFALEFVQADVLARFHRRRGDRVRFQTGTDDNSLKNVLAAEAAGVPVREFVDRNAEAFVALREPLALEVDDVIRTSRDPRHRAGVERLWRACADAGDLYRRHYEGLYCVGCEQFYTPAELTGGRCPEHGTEPQRVAEENWFFRLSRYADRLHELISGGRLRIEPAERRNEVLGFIAGGLQDLSVSRSTARARGWGIPVPDDPGQVVYVWWDALGNYITALDYGTDGENHRRWWTGSDRRIHLVGKGVLRFHAVYWPAMLLSAGQPLPTDIVVHDYLTANGRKISKSSGVTVDPAVLAGEYGTDVVRWWLLREVPRVGDTDFTVDRLIARGNDELANGLGNLVNRVVAMVHRYRDGHVPAAGSETGTETEAGTATGTGIGAETEPGTEVKTGIGIEADAPGSEGLQVACRQAPGLIHAALTDFEFRRATAAVWAIVDEANRYINHIRPWELAKAERDGDFGATAQLDAVLVLLIRACRVLGDQLTPFLPDTATRIAQQCAVRDGELPDPRPLFRRITVPEPGSTPPPQHDDIESNR</sequence>
<dbReference type="CDD" id="cd07957">
    <property type="entry name" value="Anticodon_Ia_Met"/>
    <property type="match status" value="1"/>
</dbReference>
<dbReference type="EC" id="6.1.1.10" evidence="2"/>
<evidence type="ECO:0000256" key="1">
    <source>
        <dbReference type="ARBA" id="ARBA00003314"/>
    </source>
</evidence>
<evidence type="ECO:0000313" key="14">
    <source>
        <dbReference type="EMBL" id="MDP9849129.1"/>
    </source>
</evidence>
<dbReference type="Gene3D" id="2.170.220.10">
    <property type="match status" value="1"/>
</dbReference>
<dbReference type="CDD" id="cd00814">
    <property type="entry name" value="MetRS_core"/>
    <property type="match status" value="1"/>
</dbReference>
<feature type="region of interest" description="Disordered" evidence="11">
    <location>
        <begin position="378"/>
        <end position="406"/>
    </location>
</feature>
<evidence type="ECO:0000313" key="15">
    <source>
        <dbReference type="Proteomes" id="UP001225356"/>
    </source>
</evidence>
<keyword evidence="7 10" id="KW-0648">Protein biosynthesis</keyword>
<evidence type="ECO:0000256" key="4">
    <source>
        <dbReference type="ARBA" id="ARBA00022598"/>
    </source>
</evidence>
<evidence type="ECO:0000256" key="10">
    <source>
        <dbReference type="RuleBase" id="RU363039"/>
    </source>
</evidence>
<dbReference type="InterPro" id="IPR023457">
    <property type="entry name" value="Met-tRNA_synth_2"/>
</dbReference>
<dbReference type="Proteomes" id="UP001225356">
    <property type="component" value="Unassembled WGS sequence"/>
</dbReference>
<feature type="domain" description="Methionyl-tRNA synthetase anticodon-binding" evidence="13">
    <location>
        <begin position="438"/>
        <end position="528"/>
    </location>
</feature>
<dbReference type="RefSeq" id="WP_307566812.1">
    <property type="nucleotide sequence ID" value="NZ_JAUSQU010000001.1"/>
</dbReference>
<protein>
    <recommendedName>
        <fullName evidence="3">Methionine--tRNA ligase</fullName>
        <ecNumber evidence="2">6.1.1.10</ecNumber>
    </recommendedName>
    <alternativeName>
        <fullName evidence="9">Methionyl-tRNA synthetase</fullName>
    </alternativeName>
</protein>
<evidence type="ECO:0000256" key="2">
    <source>
        <dbReference type="ARBA" id="ARBA00012838"/>
    </source>
</evidence>
<feature type="domain" description="Methionyl/Leucyl tRNA synthetase" evidence="12">
    <location>
        <begin position="138"/>
        <end position="366"/>
    </location>
</feature>
<reference evidence="14 15" key="1">
    <citation type="submission" date="2023-07" db="EMBL/GenBank/DDBJ databases">
        <title>Sequencing the genomes of 1000 actinobacteria strains.</title>
        <authorList>
            <person name="Klenk H.-P."/>
        </authorList>
    </citation>
    <scope>NUCLEOTIDE SEQUENCE [LARGE SCALE GENOMIC DNA]</scope>
    <source>
        <strain evidence="14 15">DSM 46740</strain>
    </source>
</reference>
<comment type="similarity">
    <text evidence="10">Belongs to the class-I aminoacyl-tRNA synthetase family.</text>
</comment>
<evidence type="ECO:0000256" key="11">
    <source>
        <dbReference type="SAM" id="MobiDB-lite"/>
    </source>
</evidence>
<dbReference type="NCBIfam" id="TIGR00398">
    <property type="entry name" value="metG"/>
    <property type="match status" value="1"/>
</dbReference>
<evidence type="ECO:0000259" key="13">
    <source>
        <dbReference type="Pfam" id="PF19303"/>
    </source>
</evidence>
<dbReference type="InterPro" id="IPR015413">
    <property type="entry name" value="Methionyl/Leucyl_tRNA_Synth"/>
</dbReference>
<proteinExistence type="inferred from homology"/>
<comment type="function">
    <text evidence="1">Is required not only for elongation of protein synthesis but also for the initiation of all mRNA translation through initiator tRNA(fMet) aminoacylation.</text>
</comment>
<keyword evidence="8 10" id="KW-0030">Aminoacyl-tRNA synthetase</keyword>
<name>A0ABT9QT80_9ACTN</name>
<dbReference type="SUPFAM" id="SSF47323">
    <property type="entry name" value="Anticodon-binding domain of a subclass of class I aminoacyl-tRNA synthetases"/>
    <property type="match status" value="1"/>
</dbReference>
<dbReference type="SUPFAM" id="SSF52374">
    <property type="entry name" value="Nucleotidylyl transferase"/>
    <property type="match status" value="1"/>
</dbReference>
<evidence type="ECO:0000256" key="7">
    <source>
        <dbReference type="ARBA" id="ARBA00022917"/>
    </source>
</evidence>
<dbReference type="InterPro" id="IPR009080">
    <property type="entry name" value="tRNAsynth_Ia_anticodon-bd"/>
</dbReference>
<evidence type="ECO:0000259" key="12">
    <source>
        <dbReference type="Pfam" id="PF09334"/>
    </source>
</evidence>
<evidence type="ECO:0000256" key="8">
    <source>
        <dbReference type="ARBA" id="ARBA00023146"/>
    </source>
</evidence>
<keyword evidence="4 10" id="KW-0436">Ligase</keyword>